<evidence type="ECO:0000256" key="2">
    <source>
        <dbReference type="ARBA" id="ARBA00030237"/>
    </source>
</evidence>
<reference evidence="4 5" key="1">
    <citation type="submission" date="2023-09" db="EMBL/GenBank/DDBJ databases">
        <title>Multi-omics analysis of a traditional fermented food reveals byproduct-associated fungal strains for waste-to-food upcycling.</title>
        <authorList>
            <consortium name="Lawrence Berkeley National Laboratory"/>
            <person name="Rekdal V.M."/>
            <person name="Villalobos-Escobedo J.M."/>
            <person name="Rodriguez-Valeron N."/>
            <person name="Garcia M.O."/>
            <person name="Vasquez D.P."/>
            <person name="Damayanti I."/>
            <person name="Sorensen P.M."/>
            <person name="Baidoo E.E."/>
            <person name="De Carvalho A.C."/>
            <person name="Riley R."/>
            <person name="Lipzen A."/>
            <person name="He G."/>
            <person name="Yan M."/>
            <person name="Haridas S."/>
            <person name="Daum C."/>
            <person name="Yoshinaga Y."/>
            <person name="Ng V."/>
            <person name="Grigoriev I.V."/>
            <person name="Munk R."/>
            <person name="Nuraida L."/>
            <person name="Wijaya C.H."/>
            <person name="Morales P.-C."/>
            <person name="Keasling J.D."/>
        </authorList>
    </citation>
    <scope>NUCLEOTIDE SEQUENCE [LARGE SCALE GENOMIC DNA]</scope>
    <source>
        <strain evidence="4 5">FGSC 2613</strain>
    </source>
</reference>
<comment type="subcellular location">
    <subcellularLocation>
        <location evidence="1">Preautophagosomal structure membrane</location>
        <topology evidence="1">Peripheral membrane protein</topology>
    </subcellularLocation>
</comment>
<comment type="caution">
    <text evidence="4">The sequence shown here is derived from an EMBL/GenBank/DDBJ whole genome shotgun (WGS) entry which is preliminary data.</text>
</comment>
<dbReference type="Pfam" id="PF00069">
    <property type="entry name" value="Pkinase"/>
    <property type="match status" value="1"/>
</dbReference>
<gene>
    <name evidence="4" type="ORF">QR685DRAFT_551651</name>
</gene>
<organism evidence="4 5">
    <name type="scientific">Neurospora intermedia</name>
    <dbReference type="NCBI Taxonomy" id="5142"/>
    <lineage>
        <taxon>Eukaryota</taxon>
        <taxon>Fungi</taxon>
        <taxon>Dikarya</taxon>
        <taxon>Ascomycota</taxon>
        <taxon>Pezizomycotina</taxon>
        <taxon>Sordariomycetes</taxon>
        <taxon>Sordariomycetidae</taxon>
        <taxon>Sordariales</taxon>
        <taxon>Sordariaceae</taxon>
        <taxon>Neurospora</taxon>
    </lineage>
</organism>
<dbReference type="PROSITE" id="PS50011">
    <property type="entry name" value="PROTEIN_KINASE_DOM"/>
    <property type="match status" value="1"/>
</dbReference>
<evidence type="ECO:0000259" key="3">
    <source>
        <dbReference type="PROSITE" id="PS50011"/>
    </source>
</evidence>
<protein>
    <recommendedName>
        <fullName evidence="2">Autophagy-related protein 1</fullName>
    </recommendedName>
</protein>
<dbReference type="Gene3D" id="1.10.510.10">
    <property type="entry name" value="Transferase(Phosphotransferase) domain 1"/>
    <property type="match status" value="2"/>
</dbReference>
<evidence type="ECO:0000313" key="4">
    <source>
        <dbReference type="EMBL" id="KAL0473851.1"/>
    </source>
</evidence>
<dbReference type="SMART" id="SM00220">
    <property type="entry name" value="S_TKc"/>
    <property type="match status" value="1"/>
</dbReference>
<dbReference type="InterPro" id="IPR045269">
    <property type="entry name" value="Atg1-like"/>
</dbReference>
<name>A0ABR3DMG0_NEUIN</name>
<accession>A0ABR3DMG0</accession>
<proteinExistence type="predicted"/>
<dbReference type="InterPro" id="IPR011009">
    <property type="entry name" value="Kinase-like_dom_sf"/>
</dbReference>
<dbReference type="InterPro" id="IPR000719">
    <property type="entry name" value="Prot_kinase_dom"/>
</dbReference>
<sequence>MPGQYQQRALVQFFGWFEDPRSNLYIAMEFMLYGDLEQYIDDTAPLPESEGSLIAKQIAIGLRHMHQKGFLHRDLKPLLGMSAYHPPPSQITTGFPAIHLLLKSNTAVKSKNILVDTPGPEWKVKLADFGIARNIAGPTLYTHYIGTYGYISLPSYSHHRDAYTVAVDI</sequence>
<keyword evidence="5" id="KW-1185">Reference proteome</keyword>
<evidence type="ECO:0000256" key="1">
    <source>
        <dbReference type="ARBA" id="ARBA00004623"/>
    </source>
</evidence>
<dbReference type="EMBL" id="JAVLET010000002">
    <property type="protein sequence ID" value="KAL0473851.1"/>
    <property type="molecule type" value="Genomic_DNA"/>
</dbReference>
<dbReference type="PANTHER" id="PTHR24348">
    <property type="entry name" value="SERINE/THREONINE-PROTEIN KINASE UNC-51-RELATED"/>
    <property type="match status" value="1"/>
</dbReference>
<evidence type="ECO:0000313" key="5">
    <source>
        <dbReference type="Proteomes" id="UP001451303"/>
    </source>
</evidence>
<dbReference type="CDD" id="cd00180">
    <property type="entry name" value="PKc"/>
    <property type="match status" value="1"/>
</dbReference>
<dbReference type="Proteomes" id="UP001451303">
    <property type="component" value="Unassembled WGS sequence"/>
</dbReference>
<feature type="domain" description="Protein kinase" evidence="3">
    <location>
        <begin position="1"/>
        <end position="169"/>
    </location>
</feature>
<dbReference type="SUPFAM" id="SSF56112">
    <property type="entry name" value="Protein kinase-like (PK-like)"/>
    <property type="match status" value="1"/>
</dbReference>